<accession>A0A699WE84</accession>
<proteinExistence type="predicted"/>
<organism evidence="2">
    <name type="scientific">Tanacetum cinerariifolium</name>
    <name type="common">Dalmatian daisy</name>
    <name type="synonym">Chrysanthemum cinerariifolium</name>
    <dbReference type="NCBI Taxonomy" id="118510"/>
    <lineage>
        <taxon>Eukaryota</taxon>
        <taxon>Viridiplantae</taxon>
        <taxon>Streptophyta</taxon>
        <taxon>Embryophyta</taxon>
        <taxon>Tracheophyta</taxon>
        <taxon>Spermatophyta</taxon>
        <taxon>Magnoliopsida</taxon>
        <taxon>eudicotyledons</taxon>
        <taxon>Gunneridae</taxon>
        <taxon>Pentapetalae</taxon>
        <taxon>asterids</taxon>
        <taxon>campanulids</taxon>
        <taxon>Asterales</taxon>
        <taxon>Asteraceae</taxon>
        <taxon>Asteroideae</taxon>
        <taxon>Anthemideae</taxon>
        <taxon>Anthemidinae</taxon>
        <taxon>Tanacetum</taxon>
    </lineage>
</organism>
<dbReference type="AlphaFoldDB" id="A0A699WE84"/>
<feature type="compositionally biased region" description="Pro residues" evidence="1">
    <location>
        <begin position="16"/>
        <end position="33"/>
    </location>
</feature>
<protein>
    <submittedName>
        <fullName evidence="2">Uncharacterized protein</fullName>
    </submittedName>
</protein>
<comment type="caution">
    <text evidence="2">The sequence shown here is derived from an EMBL/GenBank/DDBJ whole genome shotgun (WGS) entry which is preliminary data.</text>
</comment>
<sequence length="94" mass="10340">EVATNVVPHTLTSPSPSSPVIPSSPPHQPPCLPQPQAVEDDVENVFNQGRMIVDMDQDEGIELVTDQEMDAEVEGRHADKQAEIYNIDLDHSLK</sequence>
<feature type="non-terminal residue" evidence="2">
    <location>
        <position position="94"/>
    </location>
</feature>
<reference evidence="2" key="1">
    <citation type="journal article" date="2019" name="Sci. Rep.">
        <title>Draft genome of Tanacetum cinerariifolium, the natural source of mosquito coil.</title>
        <authorList>
            <person name="Yamashiro T."/>
            <person name="Shiraishi A."/>
            <person name="Satake H."/>
            <person name="Nakayama K."/>
        </authorList>
    </citation>
    <scope>NUCLEOTIDE SEQUENCE</scope>
</reference>
<evidence type="ECO:0000256" key="1">
    <source>
        <dbReference type="SAM" id="MobiDB-lite"/>
    </source>
</evidence>
<evidence type="ECO:0000313" key="2">
    <source>
        <dbReference type="EMBL" id="GFD45019.1"/>
    </source>
</evidence>
<feature type="region of interest" description="Disordered" evidence="1">
    <location>
        <begin position="1"/>
        <end position="33"/>
    </location>
</feature>
<dbReference type="EMBL" id="BKCJ011637875">
    <property type="protein sequence ID" value="GFD45019.1"/>
    <property type="molecule type" value="Genomic_DNA"/>
</dbReference>
<feature type="non-terminal residue" evidence="2">
    <location>
        <position position="1"/>
    </location>
</feature>
<gene>
    <name evidence="2" type="ORF">Tci_916988</name>
</gene>
<name>A0A699WE84_TANCI</name>